<evidence type="ECO:0000256" key="5">
    <source>
        <dbReference type="ARBA" id="ARBA00022989"/>
    </source>
</evidence>
<evidence type="ECO:0000256" key="1">
    <source>
        <dbReference type="ARBA" id="ARBA00004651"/>
    </source>
</evidence>
<dbReference type="PROSITE" id="PS50928">
    <property type="entry name" value="ABC_TM1"/>
    <property type="match status" value="1"/>
</dbReference>
<keyword evidence="6 7" id="KW-0472">Membrane</keyword>
<dbReference type="CDD" id="cd06261">
    <property type="entry name" value="TM_PBP2"/>
    <property type="match status" value="1"/>
</dbReference>
<proteinExistence type="inferred from homology"/>
<organism evidence="9 10">
    <name type="scientific">Rhodovarius crocodyli</name>
    <dbReference type="NCBI Taxonomy" id="1979269"/>
    <lineage>
        <taxon>Bacteria</taxon>
        <taxon>Pseudomonadati</taxon>
        <taxon>Pseudomonadota</taxon>
        <taxon>Alphaproteobacteria</taxon>
        <taxon>Acetobacterales</taxon>
        <taxon>Roseomonadaceae</taxon>
        <taxon>Rhodovarius</taxon>
    </lineage>
</organism>
<dbReference type="SUPFAM" id="SSF161098">
    <property type="entry name" value="MetI-like"/>
    <property type="match status" value="1"/>
</dbReference>
<evidence type="ECO:0000256" key="7">
    <source>
        <dbReference type="RuleBase" id="RU363032"/>
    </source>
</evidence>
<feature type="transmembrane region" description="Helical" evidence="7">
    <location>
        <begin position="97"/>
        <end position="119"/>
    </location>
</feature>
<keyword evidence="3" id="KW-1003">Cell membrane</keyword>
<feature type="transmembrane region" description="Helical" evidence="7">
    <location>
        <begin position="174"/>
        <end position="200"/>
    </location>
</feature>
<comment type="similarity">
    <text evidence="7">Belongs to the binding-protein-dependent transport system permease family.</text>
</comment>
<dbReference type="Proteomes" id="UP000282957">
    <property type="component" value="Unassembled WGS sequence"/>
</dbReference>
<sequence length="264" mass="28278">MNERLLNWLSPVLTFAVFLGLWHWVAAAGMVPAYLIPAPAAVGRAIFTVYREGTIWPHLFATGTEMLLGFAVGSAVAMVAAAIVAEFRAVERCVYPYIVALQSMPKVALAPLLIVWFGFGLASKIVLVALICFFPVFVNVLTGLRATRPDLIDLYRAFGSSRWRIFWDVRLPSAAGAVFAGLQVALVMALLGAVVGEFVAAQEGLGSLIQASSLNFEVPVMFACILTLAAMGAIANTIVRFVQRRVVFWEGAGGRGGTVVKGEG</sequence>
<feature type="transmembrane region" description="Helical" evidence="7">
    <location>
        <begin position="12"/>
        <end position="35"/>
    </location>
</feature>
<name>A0A437MGI1_9PROT</name>
<dbReference type="GO" id="GO:0055085">
    <property type="term" value="P:transmembrane transport"/>
    <property type="evidence" value="ECO:0007669"/>
    <property type="project" value="InterPro"/>
</dbReference>
<keyword evidence="2 7" id="KW-0813">Transport</keyword>
<dbReference type="Pfam" id="PF00528">
    <property type="entry name" value="BPD_transp_1"/>
    <property type="match status" value="1"/>
</dbReference>
<accession>A0A437MGI1</accession>
<dbReference type="RefSeq" id="WP_127787409.1">
    <property type="nucleotide sequence ID" value="NZ_SACL01000003.1"/>
</dbReference>
<dbReference type="InterPro" id="IPR000515">
    <property type="entry name" value="MetI-like"/>
</dbReference>
<keyword evidence="10" id="KW-1185">Reference proteome</keyword>
<evidence type="ECO:0000256" key="6">
    <source>
        <dbReference type="ARBA" id="ARBA00023136"/>
    </source>
</evidence>
<dbReference type="AlphaFoldDB" id="A0A437MGI1"/>
<dbReference type="PANTHER" id="PTHR30151:SF20">
    <property type="entry name" value="ABC TRANSPORTER PERMEASE PROTEIN HI_0355-RELATED"/>
    <property type="match status" value="1"/>
</dbReference>
<evidence type="ECO:0000256" key="3">
    <source>
        <dbReference type="ARBA" id="ARBA00022475"/>
    </source>
</evidence>
<dbReference type="GO" id="GO:0005886">
    <property type="term" value="C:plasma membrane"/>
    <property type="evidence" value="ECO:0007669"/>
    <property type="project" value="UniProtKB-SubCell"/>
</dbReference>
<comment type="subcellular location">
    <subcellularLocation>
        <location evidence="1 7">Cell membrane</location>
        <topology evidence="1 7">Multi-pass membrane protein</topology>
    </subcellularLocation>
</comment>
<dbReference type="Gene3D" id="1.10.3720.10">
    <property type="entry name" value="MetI-like"/>
    <property type="match status" value="1"/>
</dbReference>
<evidence type="ECO:0000313" key="9">
    <source>
        <dbReference type="EMBL" id="RVT96758.1"/>
    </source>
</evidence>
<dbReference type="OrthoDB" id="9799271at2"/>
<comment type="caution">
    <text evidence="9">The sequence shown here is derived from an EMBL/GenBank/DDBJ whole genome shotgun (WGS) entry which is preliminary data.</text>
</comment>
<keyword evidence="5 7" id="KW-1133">Transmembrane helix</keyword>
<feature type="domain" description="ABC transmembrane type-1" evidence="8">
    <location>
        <begin position="55"/>
        <end position="243"/>
    </location>
</feature>
<evidence type="ECO:0000313" key="10">
    <source>
        <dbReference type="Proteomes" id="UP000282957"/>
    </source>
</evidence>
<evidence type="ECO:0000256" key="2">
    <source>
        <dbReference type="ARBA" id="ARBA00022448"/>
    </source>
</evidence>
<keyword evidence="4 7" id="KW-0812">Transmembrane</keyword>
<dbReference type="InterPro" id="IPR035906">
    <property type="entry name" value="MetI-like_sf"/>
</dbReference>
<evidence type="ECO:0000259" key="8">
    <source>
        <dbReference type="PROSITE" id="PS50928"/>
    </source>
</evidence>
<feature type="transmembrane region" description="Helical" evidence="7">
    <location>
        <begin position="220"/>
        <end position="239"/>
    </location>
</feature>
<protein>
    <submittedName>
        <fullName evidence="9">ABC transporter permease</fullName>
    </submittedName>
</protein>
<dbReference type="PANTHER" id="PTHR30151">
    <property type="entry name" value="ALKANE SULFONATE ABC TRANSPORTER-RELATED, MEMBRANE SUBUNIT"/>
    <property type="match status" value="1"/>
</dbReference>
<reference evidence="9 10" key="1">
    <citation type="submission" date="2019-01" db="EMBL/GenBank/DDBJ databases">
        <authorList>
            <person name="Chen W.-M."/>
        </authorList>
    </citation>
    <scope>NUCLEOTIDE SEQUENCE [LARGE SCALE GENOMIC DNA]</scope>
    <source>
        <strain evidence="9 10">CCP-6</strain>
    </source>
</reference>
<dbReference type="EMBL" id="SACL01000003">
    <property type="protein sequence ID" value="RVT96758.1"/>
    <property type="molecule type" value="Genomic_DNA"/>
</dbReference>
<feature type="transmembrane region" description="Helical" evidence="7">
    <location>
        <begin position="125"/>
        <end position="144"/>
    </location>
</feature>
<gene>
    <name evidence="9" type="ORF">EOD42_10125</name>
</gene>
<feature type="transmembrane region" description="Helical" evidence="7">
    <location>
        <begin position="66"/>
        <end position="85"/>
    </location>
</feature>
<evidence type="ECO:0000256" key="4">
    <source>
        <dbReference type="ARBA" id="ARBA00022692"/>
    </source>
</evidence>